<dbReference type="PANTHER" id="PTHR20857:SF15">
    <property type="entry name" value="THIAMINE-PHOSPHATE SYNTHASE"/>
    <property type="match status" value="1"/>
</dbReference>
<dbReference type="Proteomes" id="UP000034455">
    <property type="component" value="Unassembled WGS sequence"/>
</dbReference>
<dbReference type="FunFam" id="3.20.20.70:FF:000096">
    <property type="entry name" value="Thiamine-phosphate synthase"/>
    <property type="match status" value="1"/>
</dbReference>
<dbReference type="InterPro" id="IPR034291">
    <property type="entry name" value="TMP_synthase"/>
</dbReference>
<dbReference type="NCBIfam" id="TIGR00693">
    <property type="entry name" value="thiE"/>
    <property type="match status" value="1"/>
</dbReference>
<evidence type="ECO:0000313" key="14">
    <source>
        <dbReference type="Proteomes" id="UP000034455"/>
    </source>
</evidence>
<evidence type="ECO:0000256" key="7">
    <source>
        <dbReference type="ARBA" id="ARBA00047851"/>
    </source>
</evidence>
<evidence type="ECO:0000256" key="8">
    <source>
        <dbReference type="ARBA" id="ARBA00047883"/>
    </source>
</evidence>
<evidence type="ECO:0000256" key="4">
    <source>
        <dbReference type="ARBA" id="ARBA00022842"/>
    </source>
</evidence>
<accession>A0A0M2NRF7</accession>
<dbReference type="GO" id="GO:0005737">
    <property type="term" value="C:cytoplasm"/>
    <property type="evidence" value="ECO:0007669"/>
    <property type="project" value="TreeGrafter"/>
</dbReference>
<protein>
    <recommendedName>
        <fullName evidence="9">Thiamine-phosphate synthase</fullName>
        <shortName evidence="9">TP synthase</shortName>
        <shortName evidence="9">TPS</shortName>
        <ecNumber evidence="9">2.5.1.3</ecNumber>
    </recommendedName>
    <alternativeName>
        <fullName evidence="9">Thiamine-phosphate pyrophosphorylase</fullName>
        <shortName evidence="9">TMP pyrophosphorylase</shortName>
        <shortName evidence="9">TMP-PPase</shortName>
    </alternativeName>
</protein>
<dbReference type="EC" id="2.5.1.3" evidence="9"/>
<sequence length="212" mass="22974">MFNKEYLKLYFICGTQDIPKDKSIIDVVTDALESGITMFQFREKGEGSLTGNAKIELAQKLFSLCKSYSVPFIVNDDVDLANAIDADGIHVGQNDANVDIFASAFTDKIIGLSVSDLEEYQVSDLSNVDYIGVGPMYHTGSKSDAKAPVGPEMIQTLRTKVQDFPIVAIGGIHTKNAETIMNHGADGLSIISAIAKSSNISETVQQFLQTVE</sequence>
<dbReference type="EMBL" id="LAKJ01000044">
    <property type="protein sequence ID" value="KKI62607.1"/>
    <property type="molecule type" value="Genomic_DNA"/>
</dbReference>
<reference evidence="13 14" key="1">
    <citation type="submission" date="2015-03" db="EMBL/GenBank/DDBJ databases">
        <title>Genome Assembly of Staphylococcus cohnii subsp. cohnii strain G22B2.</title>
        <authorList>
            <person name="Nair G."/>
            <person name="Kaur G."/>
            <person name="Khatri I."/>
            <person name="Singh N.K."/>
            <person name="Sathyabama S."/>
            <person name="Maurya S.K."/>
            <person name="Subramanian S."/>
            <person name="Agrewala J.N."/>
            <person name="Mayilraj S."/>
        </authorList>
    </citation>
    <scope>NUCLEOTIDE SEQUENCE [LARGE SCALE GENOMIC DNA]</scope>
    <source>
        <strain evidence="13 14">G22B2</strain>
    </source>
</reference>
<evidence type="ECO:0000256" key="11">
    <source>
        <dbReference type="RuleBase" id="RU004253"/>
    </source>
</evidence>
<feature type="binding site" evidence="9">
    <location>
        <begin position="40"/>
        <end position="44"/>
    </location>
    <ligand>
        <name>4-amino-2-methyl-5-(diphosphooxymethyl)pyrimidine</name>
        <dbReference type="ChEBI" id="CHEBI:57841"/>
    </ligand>
</feature>
<dbReference type="RefSeq" id="WP_019467994.1">
    <property type="nucleotide sequence ID" value="NZ_BKAS01000035.1"/>
</dbReference>
<feature type="binding site" evidence="9">
    <location>
        <position position="171"/>
    </location>
    <ligand>
        <name>2-[(2R,5Z)-2-carboxy-4-methylthiazol-5(2H)-ylidene]ethyl phosphate</name>
        <dbReference type="ChEBI" id="CHEBI:62899"/>
    </ligand>
</feature>
<comment type="similarity">
    <text evidence="9 10">Belongs to the thiamine-phosphate synthase family.</text>
</comment>
<dbReference type="GeneID" id="58097011"/>
<comment type="catalytic activity">
    <reaction evidence="6 9 10">
        <text>4-methyl-5-(2-phosphooxyethyl)-thiazole + 4-amino-2-methyl-5-(diphosphooxymethyl)pyrimidine + H(+) = thiamine phosphate + diphosphate</text>
        <dbReference type="Rhea" id="RHEA:22328"/>
        <dbReference type="ChEBI" id="CHEBI:15378"/>
        <dbReference type="ChEBI" id="CHEBI:33019"/>
        <dbReference type="ChEBI" id="CHEBI:37575"/>
        <dbReference type="ChEBI" id="CHEBI:57841"/>
        <dbReference type="ChEBI" id="CHEBI:58296"/>
        <dbReference type="EC" id="2.5.1.3"/>
    </reaction>
</comment>
<comment type="catalytic activity">
    <reaction evidence="8 9 10">
        <text>2-[(2R,5Z)-2-carboxy-4-methylthiazol-5(2H)-ylidene]ethyl phosphate + 4-amino-2-methyl-5-(diphosphooxymethyl)pyrimidine + 2 H(+) = thiamine phosphate + CO2 + diphosphate</text>
        <dbReference type="Rhea" id="RHEA:47844"/>
        <dbReference type="ChEBI" id="CHEBI:15378"/>
        <dbReference type="ChEBI" id="CHEBI:16526"/>
        <dbReference type="ChEBI" id="CHEBI:33019"/>
        <dbReference type="ChEBI" id="CHEBI:37575"/>
        <dbReference type="ChEBI" id="CHEBI:57841"/>
        <dbReference type="ChEBI" id="CHEBI:62899"/>
        <dbReference type="EC" id="2.5.1.3"/>
    </reaction>
</comment>
<dbReference type="Pfam" id="PF02581">
    <property type="entry name" value="TMP-TENI"/>
    <property type="match status" value="1"/>
</dbReference>
<dbReference type="InterPro" id="IPR036206">
    <property type="entry name" value="ThiamineP_synth_sf"/>
</dbReference>
<keyword evidence="5 9" id="KW-0784">Thiamine biosynthesis</keyword>
<dbReference type="SUPFAM" id="SSF51391">
    <property type="entry name" value="Thiamin phosphate synthase"/>
    <property type="match status" value="1"/>
</dbReference>
<gene>
    <name evidence="9" type="primary">thiE</name>
    <name evidence="13" type="ORF">UF66_2222</name>
</gene>
<evidence type="ECO:0000256" key="6">
    <source>
        <dbReference type="ARBA" id="ARBA00047334"/>
    </source>
</evidence>
<dbReference type="InterPro" id="IPR022998">
    <property type="entry name" value="ThiamineP_synth_TenI"/>
</dbReference>
<comment type="cofactor">
    <cofactor evidence="9">
        <name>Mg(2+)</name>
        <dbReference type="ChEBI" id="CHEBI:18420"/>
    </cofactor>
    <text evidence="9">Binds 1 Mg(2+) ion per subunit.</text>
</comment>
<dbReference type="AlphaFoldDB" id="A0A0M2NRF7"/>
<evidence type="ECO:0000256" key="2">
    <source>
        <dbReference type="ARBA" id="ARBA00022679"/>
    </source>
</evidence>
<name>A0A0M2NRF7_STACC</name>
<evidence type="ECO:0000256" key="3">
    <source>
        <dbReference type="ARBA" id="ARBA00022723"/>
    </source>
</evidence>
<feature type="domain" description="Thiamine phosphate synthase/TenI" evidence="12">
    <location>
        <begin position="9"/>
        <end position="194"/>
    </location>
</feature>
<organism evidence="13 14">
    <name type="scientific">Staphylococcus cohnii subsp. cohnii</name>
    <dbReference type="NCBI Taxonomy" id="74704"/>
    <lineage>
        <taxon>Bacteria</taxon>
        <taxon>Bacillati</taxon>
        <taxon>Bacillota</taxon>
        <taxon>Bacilli</taxon>
        <taxon>Bacillales</taxon>
        <taxon>Staphylococcaceae</taxon>
        <taxon>Staphylococcus</taxon>
        <taxon>Staphylococcus cohnii species complex</taxon>
    </lineage>
</organism>
<dbReference type="PANTHER" id="PTHR20857">
    <property type="entry name" value="THIAMINE-PHOSPHATE PYROPHOSPHORYLASE"/>
    <property type="match status" value="1"/>
</dbReference>
<feature type="binding site" evidence="9">
    <location>
        <position position="76"/>
    </location>
    <ligand>
        <name>Mg(2+)</name>
        <dbReference type="ChEBI" id="CHEBI:18420"/>
    </ligand>
</feature>
<comment type="catalytic activity">
    <reaction evidence="7 9 10">
        <text>2-(2-carboxy-4-methylthiazol-5-yl)ethyl phosphate + 4-amino-2-methyl-5-(diphosphooxymethyl)pyrimidine + 2 H(+) = thiamine phosphate + CO2 + diphosphate</text>
        <dbReference type="Rhea" id="RHEA:47848"/>
        <dbReference type="ChEBI" id="CHEBI:15378"/>
        <dbReference type="ChEBI" id="CHEBI:16526"/>
        <dbReference type="ChEBI" id="CHEBI:33019"/>
        <dbReference type="ChEBI" id="CHEBI:37575"/>
        <dbReference type="ChEBI" id="CHEBI:57841"/>
        <dbReference type="ChEBI" id="CHEBI:62890"/>
        <dbReference type="EC" id="2.5.1.3"/>
    </reaction>
</comment>
<feature type="binding site" evidence="9">
    <location>
        <position position="113"/>
    </location>
    <ligand>
        <name>4-amino-2-methyl-5-(diphosphooxymethyl)pyrimidine</name>
        <dbReference type="ChEBI" id="CHEBI:57841"/>
    </ligand>
</feature>
<keyword evidence="4 9" id="KW-0460">Magnesium</keyword>
<dbReference type="GO" id="GO:0004789">
    <property type="term" value="F:thiamine-phosphate diphosphorylase activity"/>
    <property type="evidence" value="ECO:0007669"/>
    <property type="project" value="UniProtKB-UniRule"/>
</dbReference>
<evidence type="ECO:0000313" key="13">
    <source>
        <dbReference type="EMBL" id="KKI62607.1"/>
    </source>
</evidence>
<feature type="binding site" evidence="9">
    <location>
        <begin position="139"/>
        <end position="141"/>
    </location>
    <ligand>
        <name>2-[(2R,5Z)-2-carboxy-4-methylthiazol-5(2H)-ylidene]ethyl phosphate</name>
        <dbReference type="ChEBI" id="CHEBI:62899"/>
    </ligand>
</feature>
<evidence type="ECO:0000259" key="12">
    <source>
        <dbReference type="Pfam" id="PF02581"/>
    </source>
</evidence>
<comment type="caution">
    <text evidence="13">The sequence shown here is derived from an EMBL/GenBank/DDBJ whole genome shotgun (WGS) entry which is preliminary data.</text>
</comment>
<proteinExistence type="inferred from homology"/>
<comment type="function">
    <text evidence="9">Condenses 4-methyl-5-(beta-hydroxyethyl)thiazole monophosphate (THZ-P) and 2-methyl-4-amino-5-hydroxymethyl pyrimidine pyrophosphate (HMP-PP) to form thiamine monophosphate (TMP).</text>
</comment>
<dbReference type="GO" id="GO:0009229">
    <property type="term" value="P:thiamine diphosphate biosynthetic process"/>
    <property type="evidence" value="ECO:0007669"/>
    <property type="project" value="UniProtKB-UniRule"/>
</dbReference>
<feature type="binding site" evidence="9">
    <location>
        <begin position="191"/>
        <end position="192"/>
    </location>
    <ligand>
        <name>2-[(2R,5Z)-2-carboxy-4-methylthiazol-5(2H)-ylidene]ethyl phosphate</name>
        <dbReference type="ChEBI" id="CHEBI:62899"/>
    </ligand>
</feature>
<evidence type="ECO:0000256" key="9">
    <source>
        <dbReference type="HAMAP-Rule" id="MF_00097"/>
    </source>
</evidence>
<dbReference type="CDD" id="cd00564">
    <property type="entry name" value="TMP_TenI"/>
    <property type="match status" value="1"/>
</dbReference>
<feature type="binding site" evidence="9">
    <location>
        <position position="75"/>
    </location>
    <ligand>
        <name>4-amino-2-methyl-5-(diphosphooxymethyl)pyrimidine</name>
        <dbReference type="ChEBI" id="CHEBI:57841"/>
    </ligand>
</feature>
<keyword evidence="2 9" id="KW-0808">Transferase</keyword>
<keyword evidence="3 9" id="KW-0479">Metal-binding</keyword>
<feature type="binding site" evidence="9">
    <location>
        <position position="142"/>
    </location>
    <ligand>
        <name>4-amino-2-methyl-5-(diphosphooxymethyl)pyrimidine</name>
        <dbReference type="ChEBI" id="CHEBI:57841"/>
    </ligand>
</feature>
<dbReference type="Gene3D" id="3.20.20.70">
    <property type="entry name" value="Aldolase class I"/>
    <property type="match status" value="1"/>
</dbReference>
<evidence type="ECO:0000256" key="5">
    <source>
        <dbReference type="ARBA" id="ARBA00022977"/>
    </source>
</evidence>
<dbReference type="HAMAP" id="MF_00097">
    <property type="entry name" value="TMP_synthase"/>
    <property type="match status" value="1"/>
</dbReference>
<dbReference type="GO" id="GO:0009228">
    <property type="term" value="P:thiamine biosynthetic process"/>
    <property type="evidence" value="ECO:0007669"/>
    <property type="project" value="UniProtKB-KW"/>
</dbReference>
<dbReference type="PATRIC" id="fig|74704.6.peg.2287"/>
<dbReference type="UniPathway" id="UPA00060">
    <property type="reaction ID" value="UER00141"/>
</dbReference>
<dbReference type="InterPro" id="IPR013785">
    <property type="entry name" value="Aldolase_TIM"/>
</dbReference>
<evidence type="ECO:0000256" key="1">
    <source>
        <dbReference type="ARBA" id="ARBA00005165"/>
    </source>
</evidence>
<comment type="pathway">
    <text evidence="1 9 11">Cofactor biosynthesis; thiamine diphosphate biosynthesis; thiamine phosphate from 4-amino-2-methyl-5-diphosphomethylpyrimidine and 4-methyl-5-(2-phosphoethyl)-thiazole: step 1/1.</text>
</comment>
<feature type="binding site" evidence="9">
    <location>
        <position position="95"/>
    </location>
    <ligand>
        <name>Mg(2+)</name>
        <dbReference type="ChEBI" id="CHEBI:18420"/>
    </ligand>
</feature>
<dbReference type="GO" id="GO:0000287">
    <property type="term" value="F:magnesium ion binding"/>
    <property type="evidence" value="ECO:0007669"/>
    <property type="project" value="UniProtKB-UniRule"/>
</dbReference>
<evidence type="ECO:0000256" key="10">
    <source>
        <dbReference type="RuleBase" id="RU003826"/>
    </source>
</evidence>